<feature type="region of interest" description="Disordered" evidence="1">
    <location>
        <begin position="366"/>
        <end position="402"/>
    </location>
</feature>
<evidence type="ECO:0000313" key="4">
    <source>
        <dbReference type="Proteomes" id="UP001634007"/>
    </source>
</evidence>
<dbReference type="Proteomes" id="UP001634007">
    <property type="component" value="Unassembled WGS sequence"/>
</dbReference>
<dbReference type="InterPro" id="IPR001623">
    <property type="entry name" value="DnaJ_domain"/>
</dbReference>
<reference evidence="3 4" key="1">
    <citation type="submission" date="2024-11" db="EMBL/GenBank/DDBJ databases">
        <title>Chromosome-level genome assembly of Eucalyptus globulus Labill. provides insights into its genome evolution.</title>
        <authorList>
            <person name="Li X."/>
        </authorList>
    </citation>
    <scope>NUCLEOTIDE SEQUENCE [LARGE SCALE GENOMIC DNA]</scope>
    <source>
        <strain evidence="3">CL2024</strain>
        <tissue evidence="3">Fresh tender leaves</tissue>
    </source>
</reference>
<name>A0ABD3L8E5_EUCGL</name>
<evidence type="ECO:0000259" key="2">
    <source>
        <dbReference type="PROSITE" id="PS50076"/>
    </source>
</evidence>
<dbReference type="CDD" id="cd06257">
    <property type="entry name" value="DnaJ"/>
    <property type="match status" value="1"/>
</dbReference>
<feature type="region of interest" description="Disordered" evidence="1">
    <location>
        <begin position="510"/>
        <end position="534"/>
    </location>
</feature>
<proteinExistence type="predicted"/>
<dbReference type="AlphaFoldDB" id="A0ABD3L8E5"/>
<protein>
    <recommendedName>
        <fullName evidence="2">J domain-containing protein</fullName>
    </recommendedName>
</protein>
<dbReference type="PANTHER" id="PTHR44137">
    <property type="entry name" value="BNAC03G44070D PROTEIN"/>
    <property type="match status" value="1"/>
</dbReference>
<dbReference type="Pfam" id="PF23551">
    <property type="entry name" value="Zn_ribbon_20"/>
    <property type="match status" value="1"/>
</dbReference>
<dbReference type="PROSITE" id="PS50076">
    <property type="entry name" value="DNAJ_2"/>
    <property type="match status" value="1"/>
</dbReference>
<comment type="caution">
    <text evidence="3">The sequence shown here is derived from an EMBL/GenBank/DDBJ whole genome shotgun (WGS) entry which is preliminary data.</text>
</comment>
<organism evidence="3 4">
    <name type="scientific">Eucalyptus globulus</name>
    <name type="common">Tasmanian blue gum</name>
    <dbReference type="NCBI Taxonomy" id="34317"/>
    <lineage>
        <taxon>Eukaryota</taxon>
        <taxon>Viridiplantae</taxon>
        <taxon>Streptophyta</taxon>
        <taxon>Embryophyta</taxon>
        <taxon>Tracheophyta</taxon>
        <taxon>Spermatophyta</taxon>
        <taxon>Magnoliopsida</taxon>
        <taxon>eudicotyledons</taxon>
        <taxon>Gunneridae</taxon>
        <taxon>Pentapetalae</taxon>
        <taxon>rosids</taxon>
        <taxon>malvids</taxon>
        <taxon>Myrtales</taxon>
        <taxon>Myrtaceae</taxon>
        <taxon>Myrtoideae</taxon>
        <taxon>Eucalypteae</taxon>
        <taxon>Eucalyptus</taxon>
    </lineage>
</organism>
<sequence>MECNKEEALRAMEIAERKLSESDVDGARKFAGKARSLYPALAGLPQLAATLDVHAAARRAIDGEPDWYGVLGLDPSADDEAIRRSYRRLALLLHPDKNRAAGADGAFKILSEAWSVLSDKAKRFAYDLKRNLMARSNGKSAAAAAAAAAAAGRQNGFHGFPGTHRDYNARDWRRASACPYQNANGGGDWRGGAAAHGVHTSAYAPRDYNAGDWRGAADANYAPATPRTTFWTQCGACQMKYEYLIRYLNQQILCPSPGCRKPFVAIEIPPPPVDGHRLPDSQAFFEAQQYPYRMINHGYASVRGATSAPNAGSTSFSGTHLPPKFGSSFGTLPKFVSDRGAPAPASYAPQASGVFEPLFRHRKRGRREGAAAVQEEYGKRIQMSKKARSGSVRMSADVSTPGTDWMEKRKVDEGGINKKVSEGASQAAFANSRGVVTGSTSGLQKGPLDRVRGNFSLINRFDGLRDLSPLELRNMLIHKAKKEIRKKLDEWRVEKELSDGRKSLQGEVKEKYGKVQKAPASGAKTSPVKHREHVDGKDRVRLEKTSHSISNVKSEVENFVPMQMLVTDPDFYNFDKDRTEDSFGNNQVWAAYDDDDGMPRYYALIHTVISLKPFKMHISWLGSKSNQELGPMCWVGSGFPKTCGHLRIGKSVVDDSLNAFSHKMKWTKGARGLIQIYPLKGDVWALYRNWSPDWNESTPDEIIHSYDMVEVTEDYRDELGVTVAPLIKVCGFKTVFQKHPDPRKLWTIPREEMFRFSHQVPAHLLTGQEGVNAPKGCWELDPASTPLELLQVVTTDSRGMDAKADVMANVTVKGMKAKEEVMLVYKRRLKGKRS</sequence>
<dbReference type="Gene3D" id="1.10.287.110">
    <property type="entry name" value="DnaJ domain"/>
    <property type="match status" value="1"/>
</dbReference>
<keyword evidence="4" id="KW-1185">Reference proteome</keyword>
<gene>
    <name evidence="3" type="ORF">ACJRO7_009267</name>
</gene>
<dbReference type="Pfam" id="PF00226">
    <property type="entry name" value="DnaJ"/>
    <property type="match status" value="1"/>
</dbReference>
<dbReference type="SMART" id="SM00271">
    <property type="entry name" value="DnaJ"/>
    <property type="match status" value="1"/>
</dbReference>
<dbReference type="SUPFAM" id="SSF46565">
    <property type="entry name" value="Chaperone J-domain"/>
    <property type="match status" value="1"/>
</dbReference>
<dbReference type="InterPro" id="IPR036869">
    <property type="entry name" value="J_dom_sf"/>
</dbReference>
<evidence type="ECO:0000256" key="1">
    <source>
        <dbReference type="SAM" id="MobiDB-lite"/>
    </source>
</evidence>
<dbReference type="PANTHER" id="PTHR44137:SF61">
    <property type="entry name" value="J DOMAIN-CONTAINING PROTEIN"/>
    <property type="match status" value="1"/>
</dbReference>
<dbReference type="InterPro" id="IPR024593">
    <property type="entry name" value="DUF3444"/>
</dbReference>
<dbReference type="Pfam" id="PF11926">
    <property type="entry name" value="DUF3444"/>
    <property type="match status" value="1"/>
</dbReference>
<dbReference type="EMBL" id="JBJKBG010000002">
    <property type="protein sequence ID" value="KAL3748014.1"/>
    <property type="molecule type" value="Genomic_DNA"/>
</dbReference>
<dbReference type="InterPro" id="IPR056988">
    <property type="entry name" value="Zn_ribbon_pln"/>
</dbReference>
<dbReference type="PRINTS" id="PR00625">
    <property type="entry name" value="JDOMAIN"/>
</dbReference>
<accession>A0ABD3L8E5</accession>
<evidence type="ECO:0000313" key="3">
    <source>
        <dbReference type="EMBL" id="KAL3748014.1"/>
    </source>
</evidence>
<feature type="domain" description="J" evidence="2">
    <location>
        <begin position="66"/>
        <end position="130"/>
    </location>
</feature>